<reference evidence="2 3" key="1">
    <citation type="submission" date="2009-01" db="EMBL/GenBank/DDBJ databases">
        <authorList>
            <person name="Fulton L."/>
            <person name="Clifton S."/>
            <person name="Fulton B."/>
            <person name="Xu J."/>
            <person name="Minx P."/>
            <person name="Pepin K.H."/>
            <person name="Johnson M."/>
            <person name="Bhonagiri V."/>
            <person name="Nash W.E."/>
            <person name="Mardis E.R."/>
            <person name="Wilson R.K."/>
        </authorList>
    </citation>
    <scope>NUCLEOTIDE SEQUENCE [LARGE SCALE GENOMIC DNA]</scope>
    <source>
        <strain evidence="2 3">DSM 15981</strain>
    </source>
</reference>
<protein>
    <submittedName>
        <fullName evidence="2">Uncharacterized protein</fullName>
    </submittedName>
</protein>
<sequence length="58" mass="6543">MTGIPIENSIWSAYLLTAFLVIVGFAFYDIFHRRVPDRALVFFIPLAAAAPLIKAWFA</sequence>
<dbReference type="Proteomes" id="UP000004756">
    <property type="component" value="Unassembled WGS sequence"/>
</dbReference>
<name>C0DBX1_9FIRM</name>
<evidence type="ECO:0000256" key="1">
    <source>
        <dbReference type="SAM" id="Phobius"/>
    </source>
</evidence>
<evidence type="ECO:0000313" key="2">
    <source>
        <dbReference type="EMBL" id="EEG51171.1"/>
    </source>
</evidence>
<keyword evidence="3" id="KW-1185">Reference proteome</keyword>
<keyword evidence="1" id="KW-1133">Transmembrane helix</keyword>
<feature type="non-terminal residue" evidence="2">
    <location>
        <position position="58"/>
    </location>
</feature>
<gene>
    <name evidence="2" type="ORF">CLOSTASPAR_06778</name>
</gene>
<keyword evidence="1" id="KW-0472">Membrane</keyword>
<keyword evidence="1" id="KW-0812">Transmembrane</keyword>
<feature type="transmembrane region" description="Helical" evidence="1">
    <location>
        <begin position="38"/>
        <end position="57"/>
    </location>
</feature>
<comment type="caution">
    <text evidence="2">The sequence shown here is derived from an EMBL/GenBank/DDBJ whole genome shotgun (WGS) entry which is preliminary data.</text>
</comment>
<proteinExistence type="predicted"/>
<dbReference type="EMBL" id="ACCJ01000573">
    <property type="protein sequence ID" value="EEG51171.1"/>
    <property type="molecule type" value="Genomic_DNA"/>
</dbReference>
<evidence type="ECO:0000313" key="3">
    <source>
        <dbReference type="Proteomes" id="UP000004756"/>
    </source>
</evidence>
<reference evidence="2 3" key="2">
    <citation type="submission" date="2009-02" db="EMBL/GenBank/DDBJ databases">
        <title>Draft genome sequence of Clostridium asparagiforme (DSM 15981).</title>
        <authorList>
            <person name="Sudarsanam P."/>
            <person name="Ley R."/>
            <person name="Guruge J."/>
            <person name="Turnbaugh P.J."/>
            <person name="Mahowald M."/>
            <person name="Liep D."/>
            <person name="Gordon J."/>
        </authorList>
    </citation>
    <scope>NUCLEOTIDE SEQUENCE [LARGE SCALE GENOMIC DNA]</scope>
    <source>
        <strain evidence="2 3">DSM 15981</strain>
    </source>
</reference>
<accession>C0DBX1</accession>
<organism evidence="2 3">
    <name type="scientific">[Clostridium] asparagiforme DSM 15981</name>
    <dbReference type="NCBI Taxonomy" id="518636"/>
    <lineage>
        <taxon>Bacteria</taxon>
        <taxon>Bacillati</taxon>
        <taxon>Bacillota</taxon>
        <taxon>Clostridia</taxon>
        <taxon>Lachnospirales</taxon>
        <taxon>Lachnospiraceae</taxon>
        <taxon>Enterocloster</taxon>
    </lineage>
</organism>
<dbReference type="HOGENOM" id="CLU_2983465_0_0_9"/>
<feature type="transmembrane region" description="Helical" evidence="1">
    <location>
        <begin position="12"/>
        <end position="31"/>
    </location>
</feature>
<dbReference type="AlphaFoldDB" id="C0DBX1"/>